<dbReference type="RefSeq" id="WP_085122273.1">
    <property type="nucleotide sequence ID" value="NZ_FWZX01000005.1"/>
</dbReference>
<gene>
    <name evidence="1" type="ORF">SAMN05428998_105227</name>
</gene>
<dbReference type="STRING" id="560819.SAMN05428998_105227"/>
<dbReference type="AlphaFoldDB" id="A0A1Y6BK05"/>
<reference evidence="1 2" key="1">
    <citation type="submission" date="2017-04" db="EMBL/GenBank/DDBJ databases">
        <authorList>
            <person name="Afonso C.L."/>
            <person name="Miller P.J."/>
            <person name="Scott M.A."/>
            <person name="Spackman E."/>
            <person name="Goraichik I."/>
            <person name="Dimitrov K.M."/>
            <person name="Suarez D.L."/>
            <person name="Swayne D.E."/>
        </authorList>
    </citation>
    <scope>NUCLEOTIDE SEQUENCE [LARGE SCALE GENOMIC DNA]</scope>
    <source>
        <strain evidence="1 2">USBA 355</strain>
    </source>
</reference>
<dbReference type="EMBL" id="FWZX01000005">
    <property type="protein sequence ID" value="SMF14069.1"/>
    <property type="molecule type" value="Genomic_DNA"/>
</dbReference>
<organism evidence="1 2">
    <name type="scientific">Tistlia consotensis USBA 355</name>
    <dbReference type="NCBI Taxonomy" id="560819"/>
    <lineage>
        <taxon>Bacteria</taxon>
        <taxon>Pseudomonadati</taxon>
        <taxon>Pseudomonadota</taxon>
        <taxon>Alphaproteobacteria</taxon>
        <taxon>Rhodospirillales</taxon>
        <taxon>Rhodovibrionaceae</taxon>
        <taxon>Tistlia</taxon>
    </lineage>
</organism>
<proteinExistence type="predicted"/>
<sequence>MSDESIYEAELRAAAGHARDVAARDRLIRTADRLVRDENLDIEELLLLSVAAMALQTPHELESWGRSVARRHGELTAAVEALLENAAGRRPRTMPKALDGGRHD</sequence>
<evidence type="ECO:0000313" key="2">
    <source>
        <dbReference type="Proteomes" id="UP000192917"/>
    </source>
</evidence>
<accession>A0A1Y6BK05</accession>
<protein>
    <submittedName>
        <fullName evidence="1">Uncharacterized protein</fullName>
    </submittedName>
</protein>
<keyword evidence="2" id="KW-1185">Reference proteome</keyword>
<evidence type="ECO:0000313" key="1">
    <source>
        <dbReference type="EMBL" id="SMF14069.1"/>
    </source>
</evidence>
<dbReference type="Proteomes" id="UP000192917">
    <property type="component" value="Unassembled WGS sequence"/>
</dbReference>
<name>A0A1Y6BK05_9PROT</name>